<evidence type="ECO:0000256" key="11">
    <source>
        <dbReference type="PROSITE-ProRule" id="PRU00175"/>
    </source>
</evidence>
<feature type="region of interest" description="Disordered" evidence="12">
    <location>
        <begin position="294"/>
        <end position="314"/>
    </location>
</feature>
<feature type="compositionally biased region" description="Polar residues" evidence="12">
    <location>
        <begin position="345"/>
        <end position="360"/>
    </location>
</feature>
<name>A0A5K3F1W5_MESCO</name>
<keyword evidence="10" id="KW-0472">Membrane</keyword>
<sequence length="360" mass="40698">MCRGEFAKLEDLTHEVAFNRSLKIKKKKGSENGDGTSFHIFRSIEKPVKHEYICAICGCYPVIGRLYGMKSGDRRATIETISSTLCSKCFENQTADYAANSEIGQQVFFWKDKPSDKWLKVPQNFGLIAGFDRTIIANSEYGSVSEALTKTLCLVELGRITKWTIRPMRETLAEKTGNLMRSERPRGLLAPGRQCRICLMHFREEEEVRKLSGCNHIFHTKCIDQWLLHASPCCPLDGIFAAPPPMDLRSQTERLSSGKYSSFRGTVKSTLFELSDDLLKISNFAHEMPTSVSNHSSVHIRPKSNLKKSRRNTASTIMPLEAKPAVLTRRCQVNAYSRTQHRNSIRPSNKESQVCCSKLP</sequence>
<feature type="compositionally biased region" description="Basic residues" evidence="12">
    <location>
        <begin position="298"/>
        <end position="311"/>
    </location>
</feature>
<dbReference type="SMART" id="SM00184">
    <property type="entry name" value="RING"/>
    <property type="match status" value="1"/>
</dbReference>
<keyword evidence="7" id="KW-0833">Ubl conjugation pathway</keyword>
<organism evidence="14">
    <name type="scientific">Mesocestoides corti</name>
    <name type="common">Flatworm</name>
    <dbReference type="NCBI Taxonomy" id="53468"/>
    <lineage>
        <taxon>Eukaryota</taxon>
        <taxon>Metazoa</taxon>
        <taxon>Spiralia</taxon>
        <taxon>Lophotrochozoa</taxon>
        <taxon>Platyhelminthes</taxon>
        <taxon>Cestoda</taxon>
        <taxon>Eucestoda</taxon>
        <taxon>Cyclophyllidea</taxon>
        <taxon>Mesocestoididae</taxon>
        <taxon>Mesocestoides</taxon>
    </lineage>
</organism>
<evidence type="ECO:0000259" key="13">
    <source>
        <dbReference type="PROSITE" id="PS50089"/>
    </source>
</evidence>
<dbReference type="PANTHER" id="PTHR45768">
    <property type="entry name" value="E3 UBIQUITIN-PROTEIN LIGASE RNF13-LIKE"/>
    <property type="match status" value="1"/>
</dbReference>
<evidence type="ECO:0000256" key="3">
    <source>
        <dbReference type="ARBA" id="ARBA00022679"/>
    </source>
</evidence>
<evidence type="ECO:0000256" key="8">
    <source>
        <dbReference type="ARBA" id="ARBA00022833"/>
    </source>
</evidence>
<evidence type="ECO:0000256" key="10">
    <source>
        <dbReference type="ARBA" id="ARBA00023136"/>
    </source>
</evidence>
<evidence type="ECO:0000256" key="12">
    <source>
        <dbReference type="SAM" id="MobiDB-lite"/>
    </source>
</evidence>
<reference evidence="14" key="1">
    <citation type="submission" date="2019-11" db="UniProtKB">
        <authorList>
            <consortium name="WormBaseParasite"/>
        </authorList>
    </citation>
    <scope>IDENTIFICATION</scope>
</reference>
<dbReference type="PROSITE" id="PS50089">
    <property type="entry name" value="ZF_RING_2"/>
    <property type="match status" value="1"/>
</dbReference>
<keyword evidence="4" id="KW-0812">Transmembrane</keyword>
<evidence type="ECO:0000256" key="9">
    <source>
        <dbReference type="ARBA" id="ARBA00022989"/>
    </source>
</evidence>
<protein>
    <submittedName>
        <fullName evidence="14">RING-type domain-containing protein</fullName>
    </submittedName>
</protein>
<accession>A0A5K3F1W5</accession>
<evidence type="ECO:0000256" key="6">
    <source>
        <dbReference type="ARBA" id="ARBA00022771"/>
    </source>
</evidence>
<dbReference type="Gene3D" id="3.30.40.10">
    <property type="entry name" value="Zinc/RING finger domain, C3HC4 (zinc finger)"/>
    <property type="match status" value="1"/>
</dbReference>
<dbReference type="SUPFAM" id="SSF57850">
    <property type="entry name" value="RING/U-box"/>
    <property type="match status" value="1"/>
</dbReference>
<keyword evidence="6 11" id="KW-0863">Zinc-finger</keyword>
<feature type="domain" description="RING-type" evidence="13">
    <location>
        <begin position="195"/>
        <end position="237"/>
    </location>
</feature>
<proteinExistence type="predicted"/>
<evidence type="ECO:0000256" key="5">
    <source>
        <dbReference type="ARBA" id="ARBA00022723"/>
    </source>
</evidence>
<feature type="region of interest" description="Disordered" evidence="12">
    <location>
        <begin position="337"/>
        <end position="360"/>
    </location>
</feature>
<dbReference type="AlphaFoldDB" id="A0A5K3F1W5"/>
<keyword evidence="8" id="KW-0862">Zinc</keyword>
<evidence type="ECO:0000256" key="2">
    <source>
        <dbReference type="ARBA" id="ARBA00004906"/>
    </source>
</evidence>
<comment type="subcellular location">
    <subcellularLocation>
        <location evidence="1">Membrane</location>
        <topology evidence="1">Single-pass membrane protein</topology>
    </subcellularLocation>
</comment>
<dbReference type="InterPro" id="IPR001841">
    <property type="entry name" value="Znf_RING"/>
</dbReference>
<dbReference type="GO" id="GO:0008270">
    <property type="term" value="F:zinc ion binding"/>
    <property type="evidence" value="ECO:0007669"/>
    <property type="project" value="UniProtKB-KW"/>
</dbReference>
<evidence type="ECO:0000256" key="7">
    <source>
        <dbReference type="ARBA" id="ARBA00022786"/>
    </source>
</evidence>
<evidence type="ECO:0000256" key="1">
    <source>
        <dbReference type="ARBA" id="ARBA00004167"/>
    </source>
</evidence>
<evidence type="ECO:0000256" key="4">
    <source>
        <dbReference type="ARBA" id="ARBA00022692"/>
    </source>
</evidence>
<keyword evidence="5" id="KW-0479">Metal-binding</keyword>
<comment type="pathway">
    <text evidence="2">Protein modification; protein ubiquitination.</text>
</comment>
<keyword evidence="9" id="KW-1133">Transmembrane helix</keyword>
<dbReference type="Pfam" id="PF13639">
    <property type="entry name" value="zf-RING_2"/>
    <property type="match status" value="1"/>
</dbReference>
<evidence type="ECO:0000313" key="14">
    <source>
        <dbReference type="WBParaSite" id="MCU_004300-RA"/>
    </source>
</evidence>
<dbReference type="PANTHER" id="PTHR45768:SF18">
    <property type="entry name" value="RING-H2 FINGER PROTEIN ATL47-RELATED"/>
    <property type="match status" value="1"/>
</dbReference>
<dbReference type="WBParaSite" id="MCU_004300-RA">
    <property type="protein sequence ID" value="MCU_004300-RA"/>
    <property type="gene ID" value="MCU_004300"/>
</dbReference>
<dbReference type="GO" id="GO:0016740">
    <property type="term" value="F:transferase activity"/>
    <property type="evidence" value="ECO:0007669"/>
    <property type="project" value="UniProtKB-KW"/>
</dbReference>
<dbReference type="GO" id="GO:0016020">
    <property type="term" value="C:membrane"/>
    <property type="evidence" value="ECO:0007669"/>
    <property type="project" value="UniProtKB-SubCell"/>
</dbReference>
<dbReference type="InterPro" id="IPR013083">
    <property type="entry name" value="Znf_RING/FYVE/PHD"/>
</dbReference>
<keyword evidence="3" id="KW-0808">Transferase</keyword>